<evidence type="ECO:0000256" key="1">
    <source>
        <dbReference type="ARBA" id="ARBA00001946"/>
    </source>
</evidence>
<feature type="region of interest" description="Disordered" evidence="20">
    <location>
        <begin position="948"/>
        <end position="1040"/>
    </location>
</feature>
<evidence type="ECO:0000259" key="21">
    <source>
        <dbReference type="Pfam" id="PF12572"/>
    </source>
</evidence>
<evidence type="ECO:0000256" key="5">
    <source>
        <dbReference type="ARBA" id="ARBA00005458"/>
    </source>
</evidence>
<dbReference type="EMBL" id="QBLH01002290">
    <property type="protein sequence ID" value="TGZ48921.1"/>
    <property type="molecule type" value="Genomic_DNA"/>
</dbReference>
<name>A0A4S2KHF2_9HYME</name>
<comment type="pathway">
    <text evidence="4">Lipid metabolism.</text>
</comment>
<evidence type="ECO:0000256" key="18">
    <source>
        <dbReference type="ARBA" id="ARBA00029893"/>
    </source>
</evidence>
<evidence type="ECO:0000256" key="20">
    <source>
        <dbReference type="SAM" id="MobiDB-lite"/>
    </source>
</evidence>
<evidence type="ECO:0000256" key="7">
    <source>
        <dbReference type="ARBA" id="ARBA00018337"/>
    </source>
</evidence>
<evidence type="ECO:0000256" key="3">
    <source>
        <dbReference type="ARBA" id="ARBA00005119"/>
    </source>
</evidence>
<dbReference type="UniPathway" id="UPA00557">
    <property type="reaction ID" value="UER00614"/>
</dbReference>
<dbReference type="Proteomes" id="UP000310200">
    <property type="component" value="Unassembled WGS sequence"/>
</dbReference>
<feature type="compositionally biased region" description="Low complexity" evidence="20">
    <location>
        <begin position="674"/>
        <end position="689"/>
    </location>
</feature>
<evidence type="ECO:0000256" key="14">
    <source>
        <dbReference type="ARBA" id="ARBA00023128"/>
    </source>
</evidence>
<keyword evidence="23" id="KW-1185">Reference proteome</keyword>
<comment type="caution">
    <text evidence="22">The sequence shown here is derived from an EMBL/GenBank/DDBJ whole genome shotgun (WGS) entry which is preliminary data.</text>
</comment>
<evidence type="ECO:0000256" key="4">
    <source>
        <dbReference type="ARBA" id="ARBA00005189"/>
    </source>
</evidence>
<feature type="compositionally biased region" description="Basic and acidic residues" evidence="20">
    <location>
        <begin position="743"/>
        <end position="753"/>
    </location>
</feature>
<protein>
    <recommendedName>
        <fullName evidence="7">Phosphatidate cytidylyltransferase, mitochondrial</fullName>
        <ecNumber evidence="6">2.7.7.41</ecNumber>
    </recommendedName>
    <alternativeName>
        <fullName evidence="18">CDP-diacylglycerol synthase</fullName>
    </alternativeName>
    <alternativeName>
        <fullName evidence="19">Mitochondrial translocator assembly and maintenance protein 41 homolog</fullName>
    </alternativeName>
</protein>
<feature type="compositionally biased region" description="Basic and acidic residues" evidence="20">
    <location>
        <begin position="778"/>
        <end position="789"/>
    </location>
</feature>
<keyword evidence="14" id="KW-0496">Mitochondrion</keyword>
<dbReference type="GO" id="GO:0032049">
    <property type="term" value="P:cardiolipin biosynthetic process"/>
    <property type="evidence" value="ECO:0007669"/>
    <property type="project" value="InterPro"/>
</dbReference>
<feature type="compositionally biased region" description="Basic and acidic residues" evidence="20">
    <location>
        <begin position="969"/>
        <end position="1016"/>
    </location>
</feature>
<feature type="compositionally biased region" description="Polar residues" evidence="20">
    <location>
        <begin position="957"/>
        <end position="968"/>
    </location>
</feature>
<proteinExistence type="inferred from homology"/>
<evidence type="ECO:0000256" key="17">
    <source>
        <dbReference type="ARBA" id="ARBA00023264"/>
    </source>
</evidence>
<dbReference type="PANTHER" id="PTHR13619:SF0">
    <property type="entry name" value="PHOSPHATIDATE CYTIDYLYLTRANSFERASE, MITOCHONDRIAL"/>
    <property type="match status" value="1"/>
</dbReference>
<feature type="compositionally biased region" description="Basic and acidic residues" evidence="20">
    <location>
        <begin position="355"/>
        <end position="379"/>
    </location>
</feature>
<feature type="region of interest" description="Disordered" evidence="20">
    <location>
        <begin position="333"/>
        <end position="689"/>
    </location>
</feature>
<keyword evidence="8" id="KW-0444">Lipid biosynthesis</keyword>
<feature type="region of interest" description="Disordered" evidence="20">
    <location>
        <begin position="703"/>
        <end position="789"/>
    </location>
</feature>
<evidence type="ECO:0000256" key="19">
    <source>
        <dbReference type="ARBA" id="ARBA00031502"/>
    </source>
</evidence>
<feature type="compositionally biased region" description="Basic and acidic residues" evidence="20">
    <location>
        <begin position="705"/>
        <end position="736"/>
    </location>
</feature>
<comment type="cofactor">
    <cofactor evidence="1">
        <name>Mg(2+)</name>
        <dbReference type="ChEBI" id="CHEBI:18420"/>
    </cofactor>
</comment>
<dbReference type="Pfam" id="PF12572">
    <property type="entry name" value="DUF3752"/>
    <property type="match status" value="1"/>
</dbReference>
<evidence type="ECO:0000313" key="23">
    <source>
        <dbReference type="Proteomes" id="UP000310200"/>
    </source>
</evidence>
<evidence type="ECO:0000256" key="2">
    <source>
        <dbReference type="ARBA" id="ARBA00004443"/>
    </source>
</evidence>
<keyword evidence="10" id="KW-0548">Nucleotidyltransferase</keyword>
<evidence type="ECO:0000256" key="6">
    <source>
        <dbReference type="ARBA" id="ARBA00012487"/>
    </source>
</evidence>
<evidence type="ECO:0000256" key="9">
    <source>
        <dbReference type="ARBA" id="ARBA00022679"/>
    </source>
</evidence>
<feature type="compositionally biased region" description="Polar residues" evidence="20">
    <location>
        <begin position="559"/>
        <end position="569"/>
    </location>
</feature>
<dbReference type="Pfam" id="PF09139">
    <property type="entry name" value="Tam41_Mmp37"/>
    <property type="match status" value="1"/>
</dbReference>
<keyword evidence="16" id="KW-0594">Phospholipid biosynthesis</keyword>
<feature type="compositionally biased region" description="Basic and acidic residues" evidence="20">
    <location>
        <begin position="423"/>
        <end position="443"/>
    </location>
</feature>
<keyword evidence="15" id="KW-0472">Membrane</keyword>
<evidence type="ECO:0000256" key="15">
    <source>
        <dbReference type="ARBA" id="ARBA00023136"/>
    </source>
</evidence>
<evidence type="ECO:0000256" key="10">
    <source>
        <dbReference type="ARBA" id="ARBA00022695"/>
    </source>
</evidence>
<gene>
    <name evidence="22" type="ORF">DBV15_08058</name>
</gene>
<dbReference type="GO" id="GO:0005743">
    <property type="term" value="C:mitochondrial inner membrane"/>
    <property type="evidence" value="ECO:0007669"/>
    <property type="project" value="UniProtKB-SubCell"/>
</dbReference>
<evidence type="ECO:0000256" key="13">
    <source>
        <dbReference type="ARBA" id="ARBA00023098"/>
    </source>
</evidence>
<comment type="similarity">
    <text evidence="5">Belongs to the TAM41 family.</text>
</comment>
<dbReference type="STRING" id="300112.A0A4S2KHF2"/>
<reference evidence="22 23" key="1">
    <citation type="journal article" date="2019" name="Philos. Trans. R. Soc. Lond., B, Biol. Sci.">
        <title>Ant behaviour and brain gene expression of defending hosts depend on the ecological success of the intruding social parasite.</title>
        <authorList>
            <person name="Kaur R."/>
            <person name="Stoldt M."/>
            <person name="Jongepier E."/>
            <person name="Feldmeyer B."/>
            <person name="Menzel F."/>
            <person name="Bornberg-Bauer E."/>
            <person name="Foitzik S."/>
        </authorList>
    </citation>
    <scope>NUCLEOTIDE SEQUENCE [LARGE SCALE GENOMIC DNA]</scope>
    <source>
        <tissue evidence="22">Whole body</tissue>
    </source>
</reference>
<feature type="compositionally biased region" description="Basic and acidic residues" evidence="20">
    <location>
        <begin position="388"/>
        <end position="415"/>
    </location>
</feature>
<dbReference type="GO" id="GO:0004605">
    <property type="term" value="F:phosphatidate cytidylyltransferase activity"/>
    <property type="evidence" value="ECO:0007669"/>
    <property type="project" value="UniProtKB-EC"/>
</dbReference>
<keyword evidence="12" id="KW-0460">Magnesium</keyword>
<dbReference type="EC" id="2.7.7.41" evidence="6"/>
<comment type="pathway">
    <text evidence="3">Phospholipid metabolism; CDP-diacylglycerol biosynthesis; CDP-diacylglycerol from sn-glycerol 3-phosphate: step 3/3.</text>
</comment>
<feature type="compositionally biased region" description="Basic and acidic residues" evidence="20">
    <location>
        <begin position="570"/>
        <end position="601"/>
    </location>
</feature>
<evidence type="ECO:0000256" key="12">
    <source>
        <dbReference type="ARBA" id="ARBA00022842"/>
    </source>
</evidence>
<evidence type="ECO:0000313" key="22">
    <source>
        <dbReference type="EMBL" id="TGZ48921.1"/>
    </source>
</evidence>
<dbReference type="AlphaFoldDB" id="A0A4S2KHF2"/>
<dbReference type="InterPro" id="IPR015222">
    <property type="entry name" value="Tam41"/>
</dbReference>
<dbReference type="InterPro" id="IPR022226">
    <property type="entry name" value="DUF3752"/>
</dbReference>
<evidence type="ECO:0000256" key="16">
    <source>
        <dbReference type="ARBA" id="ARBA00023209"/>
    </source>
</evidence>
<feature type="compositionally biased region" description="Basic and acidic residues" evidence="20">
    <location>
        <begin position="533"/>
        <end position="558"/>
    </location>
</feature>
<dbReference type="PANTHER" id="PTHR13619">
    <property type="entry name" value="PHOSPHATIDATE CYTIDYLYLTRANSFERASE, MITOCHONDRIAL"/>
    <property type="match status" value="1"/>
</dbReference>
<keyword evidence="9" id="KW-0808">Transferase</keyword>
<keyword evidence="11" id="KW-0999">Mitochondrion inner membrane</keyword>
<feature type="compositionally biased region" description="Basic and acidic residues" evidence="20">
    <location>
        <begin position="460"/>
        <end position="502"/>
    </location>
</feature>
<feature type="region of interest" description="Disordered" evidence="20">
    <location>
        <begin position="809"/>
        <end position="867"/>
    </location>
</feature>
<dbReference type="GO" id="GO:0016024">
    <property type="term" value="P:CDP-diacylglycerol biosynthetic process"/>
    <property type="evidence" value="ECO:0007669"/>
    <property type="project" value="UniProtKB-UniPathway"/>
</dbReference>
<organism evidence="22 23">
    <name type="scientific">Temnothorax longispinosus</name>
    <dbReference type="NCBI Taxonomy" id="300112"/>
    <lineage>
        <taxon>Eukaryota</taxon>
        <taxon>Metazoa</taxon>
        <taxon>Ecdysozoa</taxon>
        <taxon>Arthropoda</taxon>
        <taxon>Hexapoda</taxon>
        <taxon>Insecta</taxon>
        <taxon>Pterygota</taxon>
        <taxon>Neoptera</taxon>
        <taxon>Endopterygota</taxon>
        <taxon>Hymenoptera</taxon>
        <taxon>Apocrita</taxon>
        <taxon>Aculeata</taxon>
        <taxon>Formicoidea</taxon>
        <taxon>Formicidae</taxon>
        <taxon>Myrmicinae</taxon>
        <taxon>Temnothorax</taxon>
    </lineage>
</organism>
<feature type="compositionally biased region" description="Basic residues" evidence="20">
    <location>
        <begin position="503"/>
        <end position="517"/>
    </location>
</feature>
<feature type="domain" description="DUF3752" evidence="21">
    <location>
        <begin position="940"/>
        <end position="1072"/>
    </location>
</feature>
<keyword evidence="13" id="KW-0443">Lipid metabolism</keyword>
<comment type="subcellular location">
    <subcellularLocation>
        <location evidence="2">Mitochondrion inner membrane</location>
        <topology evidence="2">Peripheral membrane protein</topology>
        <orientation evidence="2">Matrix side</orientation>
    </subcellularLocation>
</comment>
<feature type="compositionally biased region" description="Basic and acidic residues" evidence="20">
    <location>
        <begin position="638"/>
        <end position="668"/>
    </location>
</feature>
<evidence type="ECO:0000256" key="8">
    <source>
        <dbReference type="ARBA" id="ARBA00022516"/>
    </source>
</evidence>
<evidence type="ECO:0000256" key="11">
    <source>
        <dbReference type="ARBA" id="ARBA00022792"/>
    </source>
</evidence>
<accession>A0A4S2KHF2</accession>
<sequence>MKFCFAYGSGAFKQINNDGENMLDLIFVVRNANKWHTENLTKNPKHYAQPLRFLGPKAITNVQEGLGAKIFYNTLVRTSEGQLVKYGVISEVSLVEDLLDWNDLYLAGRLHKPVKVLVEPDESSQLRTALVQNLHSAVHAALLLLPEHFTEVDFFKRITSLSYHGDFRMIFGENKDKISNIVLPQLHHFKQLYEPILKHFDNYVDIPKSDHMAVTCHQDTSPATRVHHLNHLPRTPQVKLVRAWSHGPRSKDTEDCLRAIAHDPECCEILERCLKEIVWRSSVTQSLKGIVTAGLVKSVKYSSAKIIKMLQSNPLSDPNKINKIVQTVVKKTESKNAEKRTMTAMDSDSESQDSDDGRRFRFEATRKDSVAPVDTTDRTKTRKKHKSSHNESYRDRKERSKHESGSKTDDKDLRHSAKHSKHESRNSRQEDSKNSHKDHRESRSGFATNDRGSRNSNGGDARERLRDSKRQSDKDRSVHRGQRSREHSYERNHHDERATSDKHRGRYHERHKHRSRDRSRDRSHQSSRLIKSSNDDHRSREDHGRHDSSKKISVKENRSQNSRDYSSPKNTERERSHSETRSDENTKKDSSIEAQDCKDLDLSQFDVLSETDENMSDDRDSESRTSSPHSRKVKLKRHDSEIRSESRATKRENDDGVSEKKRREELKVKGGSCDPASSSSNNYPSAVSDSLLGSASHATLLVTRMDSEREKSEYREEERRLYDSNVERSSSGEKYSRSSASSDETRLLEKDTDQTGSTYGPLLPPSFVPNASGDELDFDKSNIDENKINDEVDGKNVNFIGPCLLPRLKDRRRSDDGQDDTADASATEVDAVFGPVLPPHLLQRQREKKSRDRIIGPVLPDTLESREEGLTAFPESDDDSAIGPLPVDHPALRTSRVHEQLDLRAQRIRDEKYSEEIDFGNKREEWMTELPPAQAANLGLGPRKFRLRDGPDMSDRSCWTDTPVQKAQKQMDLETKRFRESEKKLRESEKKRVNEFQKKEADKSGKREKSLLEMHQSKVAKKKKKEEKEARRAGISTRRPFDRDIDLQVNRFDQAQKKSILVKAQLLDDRFSRGQI</sequence>
<feature type="non-terminal residue" evidence="22">
    <location>
        <position position="1076"/>
    </location>
</feature>
<keyword evidence="17" id="KW-1208">Phospholipid metabolism</keyword>